<dbReference type="AlphaFoldDB" id="A0A3M2KWH6"/>
<sequence length="68" mass="7448">MSIRTRTTVTELLNYFGRCPRCGYPASARVAQHQYSDGTSEREIIATCGLPCGWSGPVPMRSMTGLHA</sequence>
<dbReference type="EMBL" id="RFFH01000018">
    <property type="protein sequence ID" value="RMI28810.1"/>
    <property type="molecule type" value="Genomic_DNA"/>
</dbReference>
<proteinExistence type="predicted"/>
<gene>
    <name evidence="1" type="ORF">EBN03_28430</name>
</gene>
<organism evidence="1 2">
    <name type="scientific">Nocardia stercoris</name>
    <dbReference type="NCBI Taxonomy" id="2483361"/>
    <lineage>
        <taxon>Bacteria</taxon>
        <taxon>Bacillati</taxon>
        <taxon>Actinomycetota</taxon>
        <taxon>Actinomycetes</taxon>
        <taxon>Mycobacteriales</taxon>
        <taxon>Nocardiaceae</taxon>
        <taxon>Nocardia</taxon>
    </lineage>
</organism>
<dbReference type="Proteomes" id="UP000279275">
    <property type="component" value="Unassembled WGS sequence"/>
</dbReference>
<name>A0A3M2KWH6_9NOCA</name>
<evidence type="ECO:0000313" key="2">
    <source>
        <dbReference type="Proteomes" id="UP000279275"/>
    </source>
</evidence>
<reference evidence="1 2" key="1">
    <citation type="submission" date="2018-10" db="EMBL/GenBank/DDBJ databases">
        <title>Isolation from cow dung.</title>
        <authorList>
            <person name="Ling L."/>
        </authorList>
    </citation>
    <scope>NUCLEOTIDE SEQUENCE [LARGE SCALE GENOMIC DNA]</scope>
    <source>
        <strain evidence="1 2">NEAU-LL90</strain>
    </source>
</reference>
<keyword evidence="2" id="KW-1185">Reference proteome</keyword>
<dbReference type="OrthoDB" id="4560094at2"/>
<dbReference type="RefSeq" id="WP_122191231.1">
    <property type="nucleotide sequence ID" value="NZ_RFFH01000018.1"/>
</dbReference>
<accession>A0A3M2KWH6</accession>
<protein>
    <submittedName>
        <fullName evidence="1">Uncharacterized protein</fullName>
    </submittedName>
</protein>
<evidence type="ECO:0000313" key="1">
    <source>
        <dbReference type="EMBL" id="RMI28810.1"/>
    </source>
</evidence>
<comment type="caution">
    <text evidence="1">The sequence shown here is derived from an EMBL/GenBank/DDBJ whole genome shotgun (WGS) entry which is preliminary data.</text>
</comment>